<evidence type="ECO:0000259" key="1">
    <source>
        <dbReference type="Pfam" id="PF02492"/>
    </source>
</evidence>
<dbReference type="Pfam" id="PF02492">
    <property type="entry name" value="cobW"/>
    <property type="match status" value="1"/>
</dbReference>
<protein>
    <submittedName>
        <fullName evidence="2">Cobalamin biosynthesis protein P47K</fullName>
    </submittedName>
</protein>
<dbReference type="AlphaFoldDB" id="A0A7M2REW7"/>
<sequence length="217" mass="23621">MKIIILGGFLGSGKTSVLQQMAHFLVEHEANSKANTKFAIVENEIGEVGIDDQVLKSAGFKVSNIFSGCVCCTLKSELIKSVKEIQEKMNPSWVVIEATGVAYPGSIRKALTDNLGLEAYIITIADASRWKRLVNAMQTLVSGQLEDSMTVLINKTDLIEEDTLETVKSSVVSYHASVEIFMISAKQGIPASVFEKIVEHVKEQQDGKQDGHGYDGA</sequence>
<dbReference type="SUPFAM" id="SSF52540">
    <property type="entry name" value="P-loop containing nucleoside triphosphate hydrolases"/>
    <property type="match status" value="1"/>
</dbReference>
<dbReference type="PANTHER" id="PTHR13748">
    <property type="entry name" value="COBW-RELATED"/>
    <property type="match status" value="1"/>
</dbReference>
<dbReference type="InterPro" id="IPR027417">
    <property type="entry name" value="P-loop_NTPase"/>
</dbReference>
<dbReference type="GO" id="GO:0005737">
    <property type="term" value="C:cytoplasm"/>
    <property type="evidence" value="ECO:0007669"/>
    <property type="project" value="TreeGrafter"/>
</dbReference>
<dbReference type="Proteomes" id="UP000593601">
    <property type="component" value="Chromosome"/>
</dbReference>
<dbReference type="InterPro" id="IPR003495">
    <property type="entry name" value="CobW/HypB/UreG_nucleotide-bd"/>
</dbReference>
<name>A0A7M2REW7_9FIRM</name>
<dbReference type="EMBL" id="CP063304">
    <property type="protein sequence ID" value="QOV18501.1"/>
    <property type="molecule type" value="Genomic_DNA"/>
</dbReference>
<evidence type="ECO:0000313" key="2">
    <source>
        <dbReference type="EMBL" id="QOV18501.1"/>
    </source>
</evidence>
<keyword evidence="3" id="KW-1185">Reference proteome</keyword>
<evidence type="ECO:0000313" key="3">
    <source>
        <dbReference type="Proteomes" id="UP000593601"/>
    </source>
</evidence>
<feature type="domain" description="CobW/HypB/UreG nucleotide-binding" evidence="1">
    <location>
        <begin position="3"/>
        <end position="178"/>
    </location>
</feature>
<accession>A0A7M2REW7</accession>
<gene>
    <name evidence="2" type="ORF">INP51_10820</name>
</gene>
<proteinExistence type="predicted"/>
<dbReference type="RefSeq" id="WP_193734863.1">
    <property type="nucleotide sequence ID" value="NZ_CP063304.1"/>
</dbReference>
<reference evidence="2 3" key="1">
    <citation type="submission" date="2020-10" db="EMBL/GenBank/DDBJ databases">
        <title>Blautia liquoris sp.nov., isolated from the mud in a fermentation cellar used for the production of Chinese strong-flavoured liquor.</title>
        <authorList>
            <person name="Lu L."/>
        </authorList>
    </citation>
    <scope>NUCLEOTIDE SEQUENCE [LARGE SCALE GENOMIC DNA]</scope>
    <source>
        <strain evidence="2 3">LZLJ-3</strain>
    </source>
</reference>
<dbReference type="InterPro" id="IPR051316">
    <property type="entry name" value="Zinc-reg_GTPase_activator"/>
</dbReference>
<dbReference type="Gene3D" id="3.40.50.300">
    <property type="entry name" value="P-loop containing nucleotide triphosphate hydrolases"/>
    <property type="match status" value="1"/>
</dbReference>
<dbReference type="PANTHER" id="PTHR13748:SF62">
    <property type="entry name" value="COBW DOMAIN-CONTAINING PROTEIN"/>
    <property type="match status" value="1"/>
</dbReference>
<dbReference type="KEGG" id="bliq:INP51_10820"/>
<organism evidence="2 3">
    <name type="scientific">Blautia liquoris</name>
    <dbReference type="NCBI Taxonomy" id="2779518"/>
    <lineage>
        <taxon>Bacteria</taxon>
        <taxon>Bacillati</taxon>
        <taxon>Bacillota</taxon>
        <taxon>Clostridia</taxon>
        <taxon>Lachnospirales</taxon>
        <taxon>Lachnospiraceae</taxon>
        <taxon>Blautia</taxon>
    </lineage>
</organism>